<dbReference type="AlphaFoldDB" id="A0AAD4Q4K7"/>
<name>A0AAD4Q4K7_9AGAM</name>
<comment type="caution">
    <text evidence="1">The sequence shown here is derived from an EMBL/GenBank/DDBJ whole genome shotgun (WGS) entry which is preliminary data.</text>
</comment>
<accession>A0AAD4Q4K7</accession>
<reference evidence="1" key="1">
    <citation type="submission" date="2022-01" db="EMBL/GenBank/DDBJ databases">
        <title>Comparative genomics reveals a dynamic genome evolution in the ectomycorrhizal milk-cap (Lactarius) mushrooms.</title>
        <authorList>
            <consortium name="DOE Joint Genome Institute"/>
            <person name="Lebreton A."/>
            <person name="Tang N."/>
            <person name="Kuo A."/>
            <person name="LaButti K."/>
            <person name="Drula E."/>
            <person name="Barry K."/>
            <person name="Clum A."/>
            <person name="Lipzen A."/>
            <person name="Mousain D."/>
            <person name="Ng V."/>
            <person name="Wang R."/>
            <person name="Wang X."/>
            <person name="Dai Y."/>
            <person name="Henrissat B."/>
            <person name="Grigoriev I.V."/>
            <person name="Guerin-Laguette A."/>
            <person name="Yu F."/>
            <person name="Martin F.M."/>
        </authorList>
    </citation>
    <scope>NUCLEOTIDE SEQUENCE</scope>
    <source>
        <strain evidence="1">QP</strain>
    </source>
</reference>
<proteinExistence type="predicted"/>
<sequence length="182" mass="19915">MTGRLAVAFACSGKSNRDEGSSNVPRLQQTLFVSCLSCPLFSRPGKSASGQPSLARVPTRLLFQISSVRTEANLCRRIWIGFVVSCCCAPPRRFGRLSCVVRRTLNKQCGTIFNLDLVASTIRTGFLAWRLPLWTPETSRWRTSMATEGHAGFCSASDARPFSVGERDVSPGVPIRTISVCL</sequence>
<gene>
    <name evidence="1" type="ORF">EDB92DRAFT_1552720</name>
</gene>
<evidence type="ECO:0000313" key="1">
    <source>
        <dbReference type="EMBL" id="KAH8983874.1"/>
    </source>
</evidence>
<dbReference type="Proteomes" id="UP001201163">
    <property type="component" value="Unassembled WGS sequence"/>
</dbReference>
<evidence type="ECO:0000313" key="2">
    <source>
        <dbReference type="Proteomes" id="UP001201163"/>
    </source>
</evidence>
<protein>
    <submittedName>
        <fullName evidence="1">Uncharacterized protein</fullName>
    </submittedName>
</protein>
<keyword evidence="2" id="KW-1185">Reference proteome</keyword>
<dbReference type="EMBL" id="JAKELL010000083">
    <property type="protein sequence ID" value="KAH8983874.1"/>
    <property type="molecule type" value="Genomic_DNA"/>
</dbReference>
<organism evidence="1 2">
    <name type="scientific">Lactarius akahatsu</name>
    <dbReference type="NCBI Taxonomy" id="416441"/>
    <lineage>
        <taxon>Eukaryota</taxon>
        <taxon>Fungi</taxon>
        <taxon>Dikarya</taxon>
        <taxon>Basidiomycota</taxon>
        <taxon>Agaricomycotina</taxon>
        <taxon>Agaricomycetes</taxon>
        <taxon>Russulales</taxon>
        <taxon>Russulaceae</taxon>
        <taxon>Lactarius</taxon>
    </lineage>
</organism>